<keyword evidence="2 4" id="KW-0238">DNA-binding</keyword>
<evidence type="ECO:0000256" key="3">
    <source>
        <dbReference type="ARBA" id="ARBA00023306"/>
    </source>
</evidence>
<dbReference type="InterPro" id="IPR039518">
    <property type="entry name" value="WhiA_LAGLIDADG_dom"/>
</dbReference>
<dbReference type="eggNOG" id="COG1481">
    <property type="taxonomic scope" value="Bacteria"/>
</dbReference>
<dbReference type="EMBL" id="ABXJ01000149">
    <property type="protein sequence ID" value="EEA89316.1"/>
    <property type="molecule type" value="Genomic_DNA"/>
</dbReference>
<evidence type="ECO:0000256" key="1">
    <source>
        <dbReference type="ARBA" id="ARBA00022618"/>
    </source>
</evidence>
<dbReference type="Proteomes" id="UP000003560">
    <property type="component" value="Unassembled WGS sequence"/>
</dbReference>
<dbReference type="PANTHER" id="PTHR37307:SF1">
    <property type="entry name" value="CELL DIVISION PROTEIN WHIA-RELATED"/>
    <property type="match status" value="1"/>
</dbReference>
<dbReference type="InterPro" id="IPR004042">
    <property type="entry name" value="Intein_endonuc_central"/>
</dbReference>
<keyword evidence="1 4" id="KW-0132">Cell division</keyword>
<dbReference type="SUPFAM" id="SSF55608">
    <property type="entry name" value="Homing endonucleases"/>
    <property type="match status" value="1"/>
</dbReference>
<evidence type="ECO:0000256" key="2">
    <source>
        <dbReference type="ARBA" id="ARBA00023125"/>
    </source>
</evidence>
<dbReference type="InterPro" id="IPR018478">
    <property type="entry name" value="Sporu_reg_WhiA_N_dom"/>
</dbReference>
<dbReference type="InterPro" id="IPR023054">
    <property type="entry name" value="Sporulation_regulator_WhiA_C"/>
</dbReference>
<dbReference type="GeneID" id="98001705"/>
<dbReference type="Pfam" id="PF02650">
    <property type="entry name" value="HTH_WhiA"/>
    <property type="match status" value="1"/>
</dbReference>
<name>B6GEG5_9ACTN</name>
<gene>
    <name evidence="4" type="primary">whiA</name>
    <name evidence="6" type="ORF">COLSTE_02510</name>
</gene>
<comment type="function">
    <text evidence="4">Involved in cell division and chromosome segregation.</text>
</comment>
<dbReference type="HAMAP" id="MF_01420">
    <property type="entry name" value="HTH_type_WhiA"/>
    <property type="match status" value="1"/>
</dbReference>
<dbReference type="AlphaFoldDB" id="B6GEG5"/>
<dbReference type="GO" id="GO:0003677">
    <property type="term" value="F:DNA binding"/>
    <property type="evidence" value="ECO:0007669"/>
    <property type="project" value="UniProtKB-UniRule"/>
</dbReference>
<dbReference type="NCBIfam" id="TIGR00647">
    <property type="entry name" value="DNA_bind_WhiA"/>
    <property type="match status" value="1"/>
</dbReference>
<proteinExistence type="inferred from homology"/>
<evidence type="ECO:0000259" key="5">
    <source>
        <dbReference type="PROSITE" id="PS50819"/>
    </source>
</evidence>
<reference evidence="6 7" key="2">
    <citation type="submission" date="2008-10" db="EMBL/GenBank/DDBJ databases">
        <authorList>
            <person name="Fulton L."/>
            <person name="Clifton S."/>
            <person name="Fulton B."/>
            <person name="Xu J."/>
            <person name="Minx P."/>
            <person name="Pepin K.H."/>
            <person name="Johnson M."/>
            <person name="Thiruvilangam P."/>
            <person name="Bhonagiri V."/>
            <person name="Nash W.E."/>
            <person name="Mardis E.R."/>
            <person name="Wilson R.K."/>
        </authorList>
    </citation>
    <scope>NUCLEOTIDE SEQUENCE [LARGE SCALE GENOMIC DNA]</scope>
    <source>
        <strain evidence="6 7">DSM 13279</strain>
    </source>
</reference>
<dbReference type="HOGENOM" id="CLU_053282_0_0_11"/>
<comment type="caution">
    <text evidence="6">The sequence shown here is derived from an EMBL/GenBank/DDBJ whole genome shotgun (WGS) entry which is preliminary data.</text>
</comment>
<evidence type="ECO:0000313" key="7">
    <source>
        <dbReference type="Proteomes" id="UP000003560"/>
    </source>
</evidence>
<keyword evidence="7" id="KW-1185">Reference proteome</keyword>
<dbReference type="GO" id="GO:0051301">
    <property type="term" value="P:cell division"/>
    <property type="evidence" value="ECO:0007669"/>
    <property type="project" value="UniProtKB-UniRule"/>
</dbReference>
<organism evidence="6 7">
    <name type="scientific">Collinsella stercoris DSM 13279</name>
    <dbReference type="NCBI Taxonomy" id="445975"/>
    <lineage>
        <taxon>Bacteria</taxon>
        <taxon>Bacillati</taxon>
        <taxon>Actinomycetota</taxon>
        <taxon>Coriobacteriia</taxon>
        <taxon>Coriobacteriales</taxon>
        <taxon>Coriobacteriaceae</taxon>
        <taxon>Collinsella</taxon>
    </lineage>
</organism>
<dbReference type="STRING" id="445975.COLSTE_02510"/>
<dbReference type="InterPro" id="IPR027434">
    <property type="entry name" value="Homing_endonucl"/>
</dbReference>
<dbReference type="PANTHER" id="PTHR37307">
    <property type="entry name" value="CELL DIVISION PROTEIN WHIA-RELATED"/>
    <property type="match status" value="1"/>
</dbReference>
<dbReference type="RefSeq" id="WP_006722126.1">
    <property type="nucleotide sequence ID" value="NZ_CP085935.1"/>
</dbReference>
<dbReference type="Gene3D" id="3.10.28.10">
    <property type="entry name" value="Homing endonucleases"/>
    <property type="match status" value="1"/>
</dbReference>
<protein>
    <recommendedName>
        <fullName evidence="4">Probable cell division protein WhiA</fullName>
    </recommendedName>
</protein>
<dbReference type="Pfam" id="PF10298">
    <property type="entry name" value="WhiA_N"/>
    <property type="match status" value="1"/>
</dbReference>
<feature type="domain" description="DOD-type homing endonuclease" evidence="5">
    <location>
        <begin position="102"/>
        <end position="172"/>
    </location>
</feature>
<evidence type="ECO:0000256" key="4">
    <source>
        <dbReference type="HAMAP-Rule" id="MF_01420"/>
    </source>
</evidence>
<dbReference type="PROSITE" id="PS50819">
    <property type="entry name" value="INTEIN_ENDONUCLEASE"/>
    <property type="match status" value="1"/>
</dbReference>
<dbReference type="InterPro" id="IPR003802">
    <property type="entry name" value="Sporulation_regulator_WhiA"/>
</dbReference>
<dbReference type="Pfam" id="PF14527">
    <property type="entry name" value="LAGLIDADG_WhiA"/>
    <property type="match status" value="1"/>
</dbReference>
<dbReference type="GO" id="GO:0004519">
    <property type="term" value="F:endonuclease activity"/>
    <property type="evidence" value="ECO:0007669"/>
    <property type="project" value="InterPro"/>
</dbReference>
<comment type="similarity">
    <text evidence="4">Belongs to the WhiA family.</text>
</comment>
<sequence length="315" mass="34435">MSFTAEVRDELARCAPECTYCDVSTLAALVRVCGTLSITGKGGYQLQVATETGAVARTMIELTHKILKLKTDLTVRRSILHKVRNYLIVLPDQPDLEKALVLLGILDRSGGLVAGVPRHVANRACCRRAFVRGSLIAGGFVADPKGDFHLEIAVQGEQFARDLAALIEGMGVHARVNPRRGAYAVYIKSAEDIKMLLSKLGANRAVAEIEEARAVKSVKNDVNRRVNAELANQTRSAGAAQRQIELIEALEKLGLRRDLPEALETFCALREAHPDLSLRDLGQLSDPPLSKSALYHRVLRLEKMVEEARGETPGE</sequence>
<dbReference type="OrthoDB" id="5197218at2"/>
<evidence type="ECO:0000313" key="6">
    <source>
        <dbReference type="EMBL" id="EEA89316.1"/>
    </source>
</evidence>
<accession>B6GEG5</accession>
<keyword evidence="3 4" id="KW-0131">Cell cycle</keyword>
<dbReference type="GO" id="GO:0043937">
    <property type="term" value="P:regulation of sporulation"/>
    <property type="evidence" value="ECO:0007669"/>
    <property type="project" value="InterPro"/>
</dbReference>
<reference evidence="6 7" key="1">
    <citation type="submission" date="2008-10" db="EMBL/GenBank/DDBJ databases">
        <title>Draft genome sequence of Collinsella stercoris (DSM 13279).</title>
        <authorList>
            <person name="Sudarsanam P."/>
            <person name="Ley R."/>
            <person name="Guruge J."/>
            <person name="Turnbaugh P.J."/>
            <person name="Mahowald M."/>
            <person name="Liep D."/>
            <person name="Gordon J."/>
        </authorList>
    </citation>
    <scope>NUCLEOTIDE SEQUENCE [LARGE SCALE GENOMIC DNA]</scope>
    <source>
        <strain evidence="6 7">DSM 13279</strain>
    </source>
</reference>